<proteinExistence type="predicted"/>
<dbReference type="PROSITE" id="PS50943">
    <property type="entry name" value="HTH_CROC1"/>
    <property type="match status" value="1"/>
</dbReference>
<evidence type="ECO:0000313" key="2">
    <source>
        <dbReference type="EMBL" id="PIT05911.1"/>
    </source>
</evidence>
<dbReference type="AlphaFoldDB" id="A0A2M6UMV8"/>
<dbReference type="InterPro" id="IPR010982">
    <property type="entry name" value="Lambda_DNA-bd_dom_sf"/>
</dbReference>
<protein>
    <submittedName>
        <fullName evidence="2">XRE family transcriptional regulator</fullName>
    </submittedName>
</protein>
<organism evidence="2 3">
    <name type="scientific">Bradyrhizobium nitroreducens</name>
    <dbReference type="NCBI Taxonomy" id="709803"/>
    <lineage>
        <taxon>Bacteria</taxon>
        <taxon>Pseudomonadati</taxon>
        <taxon>Pseudomonadota</taxon>
        <taxon>Alphaproteobacteria</taxon>
        <taxon>Hyphomicrobiales</taxon>
        <taxon>Nitrobacteraceae</taxon>
        <taxon>Bradyrhizobium</taxon>
    </lineage>
</organism>
<dbReference type="SUPFAM" id="SSF47413">
    <property type="entry name" value="lambda repressor-like DNA-binding domains"/>
    <property type="match status" value="1"/>
</dbReference>
<dbReference type="GO" id="GO:0003677">
    <property type="term" value="F:DNA binding"/>
    <property type="evidence" value="ECO:0007669"/>
    <property type="project" value="InterPro"/>
</dbReference>
<name>A0A2M6UMV8_9BRAD</name>
<dbReference type="CDD" id="cd00093">
    <property type="entry name" value="HTH_XRE"/>
    <property type="match status" value="1"/>
</dbReference>
<dbReference type="RefSeq" id="WP_100175563.1">
    <property type="nucleotide sequence ID" value="NZ_LFJC01000003.1"/>
</dbReference>
<evidence type="ECO:0000313" key="3">
    <source>
        <dbReference type="Proteomes" id="UP000228930"/>
    </source>
</evidence>
<gene>
    <name evidence="2" type="ORF">TSA1_05915</name>
</gene>
<reference evidence="2 3" key="1">
    <citation type="submission" date="2015-06" db="EMBL/GenBank/DDBJ databases">
        <title>Comparative genome analysis of nirS-carrying Bradyrhizobium sp. strains.</title>
        <authorList>
            <person name="Ishii S."/>
            <person name="Jang J."/>
            <person name="Nishizawa T."/>
            <person name="Senoo K."/>
        </authorList>
    </citation>
    <scope>NUCLEOTIDE SEQUENCE [LARGE SCALE GENOMIC DNA]</scope>
    <source>
        <strain evidence="2 3">TSA1</strain>
    </source>
</reference>
<sequence length="83" mass="9260">MLLIARQIKAARALLGWEQYDLANRSGVAISTIRRLEGFKDRPLCAHIETLTKIRRAFEAAGIEFLENPGPGVRLCAQPMIDP</sequence>
<accession>A0A2M6UMV8</accession>
<dbReference type="EMBL" id="LFJC01000003">
    <property type="protein sequence ID" value="PIT05911.1"/>
    <property type="molecule type" value="Genomic_DNA"/>
</dbReference>
<evidence type="ECO:0000259" key="1">
    <source>
        <dbReference type="PROSITE" id="PS50943"/>
    </source>
</evidence>
<keyword evidence="3" id="KW-1185">Reference proteome</keyword>
<comment type="caution">
    <text evidence="2">The sequence shown here is derived from an EMBL/GenBank/DDBJ whole genome shotgun (WGS) entry which is preliminary data.</text>
</comment>
<dbReference type="InterPro" id="IPR001387">
    <property type="entry name" value="Cro/C1-type_HTH"/>
</dbReference>
<dbReference type="Gene3D" id="1.10.260.40">
    <property type="entry name" value="lambda repressor-like DNA-binding domains"/>
    <property type="match status" value="1"/>
</dbReference>
<feature type="domain" description="HTH cro/C1-type" evidence="1">
    <location>
        <begin position="8"/>
        <end position="37"/>
    </location>
</feature>
<dbReference type="Proteomes" id="UP000228930">
    <property type="component" value="Unassembled WGS sequence"/>
</dbReference>